<keyword evidence="4" id="KW-1133">Transmembrane helix</keyword>
<dbReference type="PANTHER" id="PTHR10434:SF11">
    <property type="entry name" value="1-ACYL-SN-GLYCEROL-3-PHOSPHATE ACYLTRANSFERASE"/>
    <property type="match status" value="1"/>
</dbReference>
<dbReference type="SUPFAM" id="SSF69593">
    <property type="entry name" value="Glycerol-3-phosphate (1)-acyltransferase"/>
    <property type="match status" value="1"/>
</dbReference>
<name>A0A918TLT7_9RHOB</name>
<organism evidence="6 7">
    <name type="scientific">Neogemmobacter tilapiae</name>
    <dbReference type="NCBI Taxonomy" id="875041"/>
    <lineage>
        <taxon>Bacteria</taxon>
        <taxon>Pseudomonadati</taxon>
        <taxon>Pseudomonadota</taxon>
        <taxon>Alphaproteobacteria</taxon>
        <taxon>Rhodobacterales</taxon>
        <taxon>Paracoccaceae</taxon>
        <taxon>Neogemmobacter</taxon>
    </lineage>
</organism>
<dbReference type="PANTHER" id="PTHR10434">
    <property type="entry name" value="1-ACYL-SN-GLYCEROL-3-PHOSPHATE ACYLTRANSFERASE"/>
    <property type="match status" value="1"/>
</dbReference>
<dbReference type="AlphaFoldDB" id="A0A918TLT7"/>
<keyword evidence="2" id="KW-0808">Transferase</keyword>
<dbReference type="SMART" id="SM00563">
    <property type="entry name" value="PlsC"/>
    <property type="match status" value="1"/>
</dbReference>
<keyword evidence="3 6" id="KW-0012">Acyltransferase</keyword>
<comment type="caution">
    <text evidence="6">The sequence shown here is derived from an EMBL/GenBank/DDBJ whole genome shotgun (WGS) entry which is preliminary data.</text>
</comment>
<evidence type="ECO:0000313" key="6">
    <source>
        <dbReference type="EMBL" id="GHC52640.1"/>
    </source>
</evidence>
<dbReference type="Proteomes" id="UP000638981">
    <property type="component" value="Unassembled WGS sequence"/>
</dbReference>
<keyword evidence="4" id="KW-0812">Transmembrane</keyword>
<evidence type="ECO:0000256" key="2">
    <source>
        <dbReference type="ARBA" id="ARBA00022679"/>
    </source>
</evidence>
<dbReference type="GO" id="GO:0003841">
    <property type="term" value="F:1-acylglycerol-3-phosphate O-acyltransferase activity"/>
    <property type="evidence" value="ECO:0007669"/>
    <property type="project" value="TreeGrafter"/>
</dbReference>
<proteinExistence type="predicted"/>
<evidence type="ECO:0000256" key="3">
    <source>
        <dbReference type="ARBA" id="ARBA00023315"/>
    </source>
</evidence>
<dbReference type="EMBL" id="BMYJ01000004">
    <property type="protein sequence ID" value="GHC52640.1"/>
    <property type="molecule type" value="Genomic_DNA"/>
</dbReference>
<dbReference type="CDD" id="cd07989">
    <property type="entry name" value="LPLAT_AGPAT-like"/>
    <property type="match status" value="1"/>
</dbReference>
<dbReference type="Pfam" id="PF01553">
    <property type="entry name" value="Acyltransferase"/>
    <property type="match status" value="1"/>
</dbReference>
<feature type="transmembrane region" description="Helical" evidence="4">
    <location>
        <begin position="7"/>
        <end position="32"/>
    </location>
</feature>
<dbReference type="GO" id="GO:0006654">
    <property type="term" value="P:phosphatidic acid biosynthetic process"/>
    <property type="evidence" value="ECO:0007669"/>
    <property type="project" value="TreeGrafter"/>
</dbReference>
<keyword evidence="7" id="KW-1185">Reference proteome</keyword>
<protein>
    <submittedName>
        <fullName evidence="6">1-acyl-sn-glycerol-3-phosphate acyltransferase</fullName>
    </submittedName>
</protein>
<evidence type="ECO:0000259" key="5">
    <source>
        <dbReference type="SMART" id="SM00563"/>
    </source>
</evidence>
<feature type="domain" description="Phospholipid/glycerol acyltransferase" evidence="5">
    <location>
        <begin position="72"/>
        <end position="186"/>
    </location>
</feature>
<sequence>MILLQWILSLIFVVQMYLAMALIGLIFLPWALLSPNGAMAACKLFCRWVIFSARLLVGLKSEIRGPIPQGAVMLAAKHQSFFDILLIFAAVPRPRFVMKKELVYAPVLGWFALRVGCIPVDRGKKGAAILKMVADAKAGGDLPSQLVIYPQGTRIAPGVKAPYKIGAAVIYGQLGQPCVPVATNVGVFWPKRSLLRKRGTAVIEFLPVIEPGLDHENFTKTVEAQVEGASDRLMAEAGFKGV</sequence>
<evidence type="ECO:0000256" key="4">
    <source>
        <dbReference type="SAM" id="Phobius"/>
    </source>
</evidence>
<gene>
    <name evidence="6" type="ORF">GCM10007315_13950</name>
</gene>
<dbReference type="InterPro" id="IPR002123">
    <property type="entry name" value="Plipid/glycerol_acylTrfase"/>
</dbReference>
<reference evidence="6" key="1">
    <citation type="journal article" date="2014" name="Int. J. Syst. Evol. Microbiol.">
        <title>Complete genome sequence of Corynebacterium casei LMG S-19264T (=DSM 44701T), isolated from a smear-ripened cheese.</title>
        <authorList>
            <consortium name="US DOE Joint Genome Institute (JGI-PGF)"/>
            <person name="Walter F."/>
            <person name="Albersmeier A."/>
            <person name="Kalinowski J."/>
            <person name="Ruckert C."/>
        </authorList>
    </citation>
    <scope>NUCLEOTIDE SEQUENCE</scope>
    <source>
        <strain evidence="6">KCTC 23310</strain>
    </source>
</reference>
<keyword evidence="4" id="KW-0472">Membrane</keyword>
<dbReference type="RefSeq" id="WP_189410929.1">
    <property type="nucleotide sequence ID" value="NZ_BMYJ01000004.1"/>
</dbReference>
<evidence type="ECO:0000256" key="1">
    <source>
        <dbReference type="ARBA" id="ARBA00005189"/>
    </source>
</evidence>
<reference evidence="6" key="2">
    <citation type="submission" date="2020-09" db="EMBL/GenBank/DDBJ databases">
        <authorList>
            <person name="Sun Q."/>
            <person name="Kim S."/>
        </authorList>
    </citation>
    <scope>NUCLEOTIDE SEQUENCE</scope>
    <source>
        <strain evidence="6">KCTC 23310</strain>
    </source>
</reference>
<evidence type="ECO:0000313" key="7">
    <source>
        <dbReference type="Proteomes" id="UP000638981"/>
    </source>
</evidence>
<comment type="pathway">
    <text evidence="1">Lipid metabolism.</text>
</comment>
<accession>A0A918TLT7</accession>